<name>A0AAN7CRN0_9PEZI</name>
<dbReference type="PRINTS" id="PR00081">
    <property type="entry name" value="GDHRDH"/>
</dbReference>
<organism evidence="2 3">
    <name type="scientific">Corynascus novoguineensis</name>
    <dbReference type="NCBI Taxonomy" id="1126955"/>
    <lineage>
        <taxon>Eukaryota</taxon>
        <taxon>Fungi</taxon>
        <taxon>Dikarya</taxon>
        <taxon>Ascomycota</taxon>
        <taxon>Pezizomycotina</taxon>
        <taxon>Sordariomycetes</taxon>
        <taxon>Sordariomycetidae</taxon>
        <taxon>Sordariales</taxon>
        <taxon>Chaetomiaceae</taxon>
        <taxon>Corynascus</taxon>
    </lineage>
</organism>
<reference evidence="2" key="1">
    <citation type="journal article" date="2023" name="Mol. Phylogenet. Evol.">
        <title>Genome-scale phylogeny and comparative genomics of the fungal order Sordariales.</title>
        <authorList>
            <person name="Hensen N."/>
            <person name="Bonometti L."/>
            <person name="Westerberg I."/>
            <person name="Brannstrom I.O."/>
            <person name="Guillou S."/>
            <person name="Cros-Aarteil S."/>
            <person name="Calhoun S."/>
            <person name="Haridas S."/>
            <person name="Kuo A."/>
            <person name="Mondo S."/>
            <person name="Pangilinan J."/>
            <person name="Riley R."/>
            <person name="LaButti K."/>
            <person name="Andreopoulos B."/>
            <person name="Lipzen A."/>
            <person name="Chen C."/>
            <person name="Yan M."/>
            <person name="Daum C."/>
            <person name="Ng V."/>
            <person name="Clum A."/>
            <person name="Steindorff A."/>
            <person name="Ohm R.A."/>
            <person name="Martin F."/>
            <person name="Silar P."/>
            <person name="Natvig D.O."/>
            <person name="Lalanne C."/>
            <person name="Gautier V."/>
            <person name="Ament-Velasquez S.L."/>
            <person name="Kruys A."/>
            <person name="Hutchinson M.I."/>
            <person name="Powell A.J."/>
            <person name="Barry K."/>
            <person name="Miller A.N."/>
            <person name="Grigoriev I.V."/>
            <person name="Debuchy R."/>
            <person name="Gladieux P."/>
            <person name="Hiltunen Thoren M."/>
            <person name="Johannesson H."/>
        </authorList>
    </citation>
    <scope>NUCLEOTIDE SEQUENCE</scope>
    <source>
        <strain evidence="2">CBS 359.72</strain>
    </source>
</reference>
<proteinExistence type="inferred from homology"/>
<dbReference type="PRINTS" id="PR00080">
    <property type="entry name" value="SDRFAMILY"/>
</dbReference>
<comment type="similarity">
    <text evidence="1">Belongs to the short-chain dehydrogenases/reductases (SDR) family.</text>
</comment>
<gene>
    <name evidence="2" type="ORF">C7999DRAFT_14880</name>
</gene>
<dbReference type="PANTHER" id="PTHR45458">
    <property type="entry name" value="SHORT-CHAIN DEHYDROGENASE/REDUCTASE SDR"/>
    <property type="match status" value="1"/>
</dbReference>
<dbReference type="GO" id="GO:0016616">
    <property type="term" value="F:oxidoreductase activity, acting on the CH-OH group of donors, NAD or NADP as acceptor"/>
    <property type="evidence" value="ECO:0007669"/>
    <property type="project" value="TreeGrafter"/>
</dbReference>
<dbReference type="PANTHER" id="PTHR45458:SF1">
    <property type="entry name" value="SHORT CHAIN DEHYDROGENASE"/>
    <property type="match status" value="1"/>
</dbReference>
<dbReference type="EMBL" id="MU857661">
    <property type="protein sequence ID" value="KAK4247064.1"/>
    <property type="molecule type" value="Genomic_DNA"/>
</dbReference>
<dbReference type="InterPro" id="IPR052184">
    <property type="entry name" value="SDR_enzymes"/>
</dbReference>
<dbReference type="Pfam" id="PF00106">
    <property type="entry name" value="adh_short"/>
    <property type="match status" value="1"/>
</dbReference>
<sequence length="255" mass="27652">MASVLITGSSRGLGLAFVQELASRPASSIAKIFASARGDSPVLDKLSKEFPDRVIPVQLDVTNQASIKKAASEVETKLEGKGLDVLINNAAVCYYSPGLVETMEKLEESFLVNVMGVHWVTREFLSLLQKGTLKRVANITSTFGSITEARFSAAALCPAYKVSKSAVNSLTVQYAIDHEKEGFSFIALCPGWIKTKLGGGDHADLTPEQAAKASLEIVFTEGQVYNGKLPIVFVEGFEKPREGSWLVYDGRICEW</sequence>
<evidence type="ECO:0008006" key="4">
    <source>
        <dbReference type="Google" id="ProtNLM"/>
    </source>
</evidence>
<reference evidence="2" key="2">
    <citation type="submission" date="2023-05" db="EMBL/GenBank/DDBJ databases">
        <authorList>
            <consortium name="Lawrence Berkeley National Laboratory"/>
            <person name="Steindorff A."/>
            <person name="Hensen N."/>
            <person name="Bonometti L."/>
            <person name="Westerberg I."/>
            <person name="Brannstrom I.O."/>
            <person name="Guillou S."/>
            <person name="Cros-Aarteil S."/>
            <person name="Calhoun S."/>
            <person name="Haridas S."/>
            <person name="Kuo A."/>
            <person name="Mondo S."/>
            <person name="Pangilinan J."/>
            <person name="Riley R."/>
            <person name="Labutti K."/>
            <person name="Andreopoulos B."/>
            <person name="Lipzen A."/>
            <person name="Chen C."/>
            <person name="Yanf M."/>
            <person name="Daum C."/>
            <person name="Ng V."/>
            <person name="Clum A."/>
            <person name="Ohm R."/>
            <person name="Martin F."/>
            <person name="Silar P."/>
            <person name="Natvig D."/>
            <person name="Lalanne C."/>
            <person name="Gautier V."/>
            <person name="Ament-Velasquez S.L."/>
            <person name="Kruys A."/>
            <person name="Hutchinson M.I."/>
            <person name="Powell A.J."/>
            <person name="Barry K."/>
            <person name="Miller A.N."/>
            <person name="Grigoriev I.V."/>
            <person name="Debuchy R."/>
            <person name="Gladieux P."/>
            <person name="Thoren M.H."/>
            <person name="Johannesson H."/>
        </authorList>
    </citation>
    <scope>NUCLEOTIDE SEQUENCE</scope>
    <source>
        <strain evidence="2">CBS 359.72</strain>
    </source>
</reference>
<dbReference type="Gene3D" id="3.40.50.720">
    <property type="entry name" value="NAD(P)-binding Rossmann-like Domain"/>
    <property type="match status" value="1"/>
</dbReference>
<dbReference type="SUPFAM" id="SSF51735">
    <property type="entry name" value="NAD(P)-binding Rossmann-fold domains"/>
    <property type="match status" value="1"/>
</dbReference>
<evidence type="ECO:0000256" key="1">
    <source>
        <dbReference type="RuleBase" id="RU000363"/>
    </source>
</evidence>
<evidence type="ECO:0000313" key="2">
    <source>
        <dbReference type="EMBL" id="KAK4247064.1"/>
    </source>
</evidence>
<comment type="caution">
    <text evidence="2">The sequence shown here is derived from an EMBL/GenBank/DDBJ whole genome shotgun (WGS) entry which is preliminary data.</text>
</comment>
<accession>A0AAN7CRN0</accession>
<protein>
    <recommendedName>
        <fullName evidence="4">NAD(P)-binding protein</fullName>
    </recommendedName>
</protein>
<dbReference type="Proteomes" id="UP001303647">
    <property type="component" value="Unassembled WGS sequence"/>
</dbReference>
<evidence type="ECO:0000313" key="3">
    <source>
        <dbReference type="Proteomes" id="UP001303647"/>
    </source>
</evidence>
<dbReference type="InterPro" id="IPR036291">
    <property type="entry name" value="NAD(P)-bd_dom_sf"/>
</dbReference>
<keyword evidence="3" id="KW-1185">Reference proteome</keyword>
<dbReference type="AlphaFoldDB" id="A0AAN7CRN0"/>
<dbReference type="InterPro" id="IPR002347">
    <property type="entry name" value="SDR_fam"/>
</dbReference>